<evidence type="ECO:0000256" key="5">
    <source>
        <dbReference type="ARBA" id="ARBA00023136"/>
    </source>
</evidence>
<keyword evidence="2" id="KW-0813">Transport</keyword>
<evidence type="ECO:0000256" key="1">
    <source>
        <dbReference type="ARBA" id="ARBA00004141"/>
    </source>
</evidence>
<dbReference type="PROSITE" id="PS50850">
    <property type="entry name" value="MFS"/>
    <property type="match status" value="1"/>
</dbReference>
<dbReference type="InterPro" id="IPR052983">
    <property type="entry name" value="MFS_Riboflavin_Transporter"/>
</dbReference>
<dbReference type="InterPro" id="IPR036259">
    <property type="entry name" value="MFS_trans_sf"/>
</dbReference>
<name>A0A516H0I4_9PROT</name>
<dbReference type="GO" id="GO:0022857">
    <property type="term" value="F:transmembrane transporter activity"/>
    <property type="evidence" value="ECO:0007669"/>
    <property type="project" value="InterPro"/>
</dbReference>
<dbReference type="Proteomes" id="UP000317496">
    <property type="component" value="Chromosome"/>
</dbReference>
<feature type="transmembrane region" description="Helical" evidence="6">
    <location>
        <begin position="252"/>
        <end position="279"/>
    </location>
</feature>
<dbReference type="OrthoDB" id="7200137at2"/>
<evidence type="ECO:0000256" key="6">
    <source>
        <dbReference type="SAM" id="Phobius"/>
    </source>
</evidence>
<keyword evidence="4 6" id="KW-1133">Transmembrane helix</keyword>
<feature type="domain" description="Major facilitator superfamily (MFS) profile" evidence="7">
    <location>
        <begin position="18"/>
        <end position="402"/>
    </location>
</feature>
<feature type="transmembrane region" description="Helical" evidence="6">
    <location>
        <begin position="376"/>
        <end position="398"/>
    </location>
</feature>
<feature type="transmembrane region" description="Helical" evidence="6">
    <location>
        <begin position="223"/>
        <end position="246"/>
    </location>
</feature>
<dbReference type="InterPro" id="IPR011701">
    <property type="entry name" value="MFS"/>
</dbReference>
<dbReference type="Gene3D" id="1.20.1250.20">
    <property type="entry name" value="MFS general substrate transporter like domains"/>
    <property type="match status" value="1"/>
</dbReference>
<sequence length="405" mass="43206">MSFASFPGGDWRRDGWPLVAMLSVAQLVSWGTIFYGFPLFIASMEAELGWSRSLLNGALSLGLLTAGFAAYPVGRIIDVYGGRLVMSLGSALAVLLFVAWAYVRDPVLFYAIWFGLGLAQACTLYTPVFAVLTRLFPDSAKIRITMLTLTGGFASTVFTPLIAWWIESLGWQTALLLMAACNLVFCLPVHTLLLRDRARPPANDAAAQVSDKTPMQRALRNPVFWGLAVCFTFYLLAHAMLIFHFLPMLAEYGVALATAVAIITVIGPAQVGGRILLLFGRRIETVATGYIVMALFVLAMLLLVFFPSAVPALFAMAAVYGAANGMMTILRGTSVPDLLGREGFGAISGALTLPASIAAAVAPSLAALIWQATGGYAAVMLTMLVAMIISAAGFIFAVKARNNAP</sequence>
<evidence type="ECO:0000313" key="8">
    <source>
        <dbReference type="EMBL" id="QDO97287.1"/>
    </source>
</evidence>
<keyword evidence="9" id="KW-1185">Reference proteome</keyword>
<accession>A0A516H0I4</accession>
<feature type="transmembrane region" description="Helical" evidence="6">
    <location>
        <begin position="172"/>
        <end position="194"/>
    </location>
</feature>
<keyword evidence="5 6" id="KW-0472">Membrane</keyword>
<feature type="transmembrane region" description="Helical" evidence="6">
    <location>
        <begin position="84"/>
        <end position="103"/>
    </location>
</feature>
<evidence type="ECO:0000256" key="4">
    <source>
        <dbReference type="ARBA" id="ARBA00022989"/>
    </source>
</evidence>
<feature type="transmembrane region" description="Helical" evidence="6">
    <location>
        <begin position="286"/>
        <end position="306"/>
    </location>
</feature>
<dbReference type="InterPro" id="IPR020846">
    <property type="entry name" value="MFS_dom"/>
</dbReference>
<evidence type="ECO:0000256" key="2">
    <source>
        <dbReference type="ARBA" id="ARBA00022448"/>
    </source>
</evidence>
<dbReference type="RefSeq" id="WP_144068268.1">
    <property type="nucleotide sequence ID" value="NZ_CP041636.1"/>
</dbReference>
<evidence type="ECO:0000256" key="3">
    <source>
        <dbReference type="ARBA" id="ARBA00022692"/>
    </source>
</evidence>
<gene>
    <name evidence="8" type="ORF">FNB15_08400</name>
</gene>
<dbReference type="GO" id="GO:0016020">
    <property type="term" value="C:membrane"/>
    <property type="evidence" value="ECO:0007669"/>
    <property type="project" value="UniProtKB-SubCell"/>
</dbReference>
<proteinExistence type="predicted"/>
<comment type="subcellular location">
    <subcellularLocation>
        <location evidence="1">Membrane</location>
        <topology evidence="1">Multi-pass membrane protein</topology>
    </subcellularLocation>
</comment>
<feature type="transmembrane region" description="Helical" evidence="6">
    <location>
        <begin position="53"/>
        <end position="72"/>
    </location>
</feature>
<dbReference type="Pfam" id="PF07690">
    <property type="entry name" value="MFS_1"/>
    <property type="match status" value="1"/>
</dbReference>
<organism evidence="8 9">
    <name type="scientific">Ferrovibrio terrae</name>
    <dbReference type="NCBI Taxonomy" id="2594003"/>
    <lineage>
        <taxon>Bacteria</taxon>
        <taxon>Pseudomonadati</taxon>
        <taxon>Pseudomonadota</taxon>
        <taxon>Alphaproteobacteria</taxon>
        <taxon>Rhodospirillales</taxon>
        <taxon>Rhodospirillaceae</taxon>
        <taxon>Ferrovibrio</taxon>
    </lineage>
</organism>
<protein>
    <submittedName>
        <fullName evidence="8">MFS transporter</fullName>
    </submittedName>
</protein>
<dbReference type="SUPFAM" id="SSF103473">
    <property type="entry name" value="MFS general substrate transporter"/>
    <property type="match status" value="1"/>
</dbReference>
<dbReference type="AlphaFoldDB" id="A0A516H0I4"/>
<dbReference type="EMBL" id="CP041636">
    <property type="protein sequence ID" value="QDO97287.1"/>
    <property type="molecule type" value="Genomic_DNA"/>
</dbReference>
<keyword evidence="3 6" id="KW-0812">Transmembrane</keyword>
<dbReference type="KEGG" id="fer:FNB15_08400"/>
<dbReference type="PANTHER" id="PTHR43385:SF1">
    <property type="entry name" value="RIBOFLAVIN TRANSPORTER RIBJ"/>
    <property type="match status" value="1"/>
</dbReference>
<dbReference type="PANTHER" id="PTHR43385">
    <property type="entry name" value="RIBOFLAVIN TRANSPORTER RIBJ"/>
    <property type="match status" value="1"/>
</dbReference>
<feature type="transmembrane region" description="Helical" evidence="6">
    <location>
        <begin position="109"/>
        <end position="132"/>
    </location>
</feature>
<feature type="transmembrane region" description="Helical" evidence="6">
    <location>
        <begin position="344"/>
        <end position="370"/>
    </location>
</feature>
<evidence type="ECO:0000259" key="7">
    <source>
        <dbReference type="PROSITE" id="PS50850"/>
    </source>
</evidence>
<evidence type="ECO:0000313" key="9">
    <source>
        <dbReference type="Proteomes" id="UP000317496"/>
    </source>
</evidence>
<feature type="transmembrane region" description="Helical" evidence="6">
    <location>
        <begin position="18"/>
        <end position="41"/>
    </location>
</feature>
<feature type="transmembrane region" description="Helical" evidence="6">
    <location>
        <begin position="144"/>
        <end position="166"/>
    </location>
</feature>
<reference evidence="8 9" key="1">
    <citation type="submission" date="2019-07" db="EMBL/GenBank/DDBJ databases">
        <title>Genome sequencing for Ferrovibrio sp. K5.</title>
        <authorList>
            <person name="Park S.-J."/>
        </authorList>
    </citation>
    <scope>NUCLEOTIDE SEQUENCE [LARGE SCALE GENOMIC DNA]</scope>
    <source>
        <strain evidence="8 9">K5</strain>
    </source>
</reference>
<feature type="transmembrane region" description="Helical" evidence="6">
    <location>
        <begin position="312"/>
        <end position="332"/>
    </location>
</feature>